<feature type="transmembrane region" description="Helical" evidence="8">
    <location>
        <begin position="60"/>
        <end position="81"/>
    </location>
</feature>
<evidence type="ECO:0000256" key="6">
    <source>
        <dbReference type="ARBA" id="ARBA00023136"/>
    </source>
</evidence>
<keyword evidence="5 8" id="KW-1133">Transmembrane helix</keyword>
<evidence type="ECO:0000256" key="1">
    <source>
        <dbReference type="ARBA" id="ARBA00004141"/>
    </source>
</evidence>
<dbReference type="AlphaFoldDB" id="A0A3F2RJR7"/>
<dbReference type="SUPFAM" id="SSF103473">
    <property type="entry name" value="MFS general substrate transporter"/>
    <property type="match status" value="1"/>
</dbReference>
<gene>
    <name evidence="10" type="ORF">BBP00_00006909</name>
</gene>
<dbReference type="InterPro" id="IPR011009">
    <property type="entry name" value="Kinase-like_dom_sf"/>
</dbReference>
<dbReference type="PANTHER" id="PTHR31585:SF5">
    <property type="entry name" value="RNA-BINDING S4 DOMAIN-CONTAINING PROTEIN"/>
    <property type="match status" value="1"/>
</dbReference>
<comment type="subcellular location">
    <subcellularLocation>
        <location evidence="1">Membrane</location>
        <topology evidence="1">Multi-pass membrane protein</topology>
    </subcellularLocation>
</comment>
<dbReference type="InterPro" id="IPR000719">
    <property type="entry name" value="Prot_kinase_dom"/>
</dbReference>
<dbReference type="GO" id="GO:0016020">
    <property type="term" value="C:membrane"/>
    <property type="evidence" value="ECO:0007669"/>
    <property type="project" value="UniProtKB-SubCell"/>
</dbReference>
<dbReference type="InterPro" id="IPR001245">
    <property type="entry name" value="Ser-Thr/Tyr_kinase_cat_dom"/>
</dbReference>
<comment type="caution">
    <text evidence="10">The sequence shown here is derived from an EMBL/GenBank/DDBJ whole genome shotgun (WGS) entry which is preliminary data.</text>
</comment>
<dbReference type="GO" id="GO:0004672">
    <property type="term" value="F:protein kinase activity"/>
    <property type="evidence" value="ECO:0007669"/>
    <property type="project" value="InterPro"/>
</dbReference>
<dbReference type="PANTHER" id="PTHR31585">
    <property type="entry name" value="FOLATE-BIOPTERIN TRANSPORTER 1, CHLOROPLASTIC"/>
    <property type="match status" value="1"/>
</dbReference>
<feature type="transmembrane region" description="Helical" evidence="8">
    <location>
        <begin position="486"/>
        <end position="505"/>
    </location>
</feature>
<dbReference type="PROSITE" id="PS50011">
    <property type="entry name" value="PROTEIN_KINASE_DOM"/>
    <property type="match status" value="1"/>
</dbReference>
<dbReference type="InterPro" id="IPR036259">
    <property type="entry name" value="MFS_trans_sf"/>
</dbReference>
<keyword evidence="3" id="KW-0813">Transport</keyword>
<dbReference type="InterPro" id="IPR039309">
    <property type="entry name" value="BT1"/>
</dbReference>
<evidence type="ECO:0000256" key="5">
    <source>
        <dbReference type="ARBA" id="ARBA00022989"/>
    </source>
</evidence>
<evidence type="ECO:0000256" key="4">
    <source>
        <dbReference type="ARBA" id="ARBA00022692"/>
    </source>
</evidence>
<keyword evidence="4 8" id="KW-0812">Transmembrane</keyword>
<dbReference type="Pfam" id="PF03092">
    <property type="entry name" value="BT1"/>
    <property type="match status" value="1"/>
</dbReference>
<proteinExistence type="inferred from homology"/>
<name>A0A3F2RJR7_9STRA</name>
<feature type="domain" description="Protein kinase" evidence="9">
    <location>
        <begin position="723"/>
        <end position="980"/>
    </location>
</feature>
<comment type="similarity">
    <text evidence="2">Belongs to the major facilitator superfamily. Folate-biopterin transporter (TC 2.A.71) family.</text>
</comment>
<organism evidence="10 11">
    <name type="scientific">Phytophthora kernoviae</name>
    <dbReference type="NCBI Taxonomy" id="325452"/>
    <lineage>
        <taxon>Eukaryota</taxon>
        <taxon>Sar</taxon>
        <taxon>Stramenopiles</taxon>
        <taxon>Oomycota</taxon>
        <taxon>Peronosporomycetes</taxon>
        <taxon>Peronosporales</taxon>
        <taxon>Peronosporaceae</taxon>
        <taxon>Phytophthora</taxon>
    </lineage>
</organism>
<feature type="compositionally biased region" description="Polar residues" evidence="7">
    <location>
        <begin position="1"/>
        <end position="14"/>
    </location>
</feature>
<dbReference type="SUPFAM" id="SSF56112">
    <property type="entry name" value="Protein kinase-like (PK-like)"/>
    <property type="match status" value="1"/>
</dbReference>
<evidence type="ECO:0000313" key="10">
    <source>
        <dbReference type="EMBL" id="RLN58611.1"/>
    </source>
</evidence>
<dbReference type="CDD" id="cd21037">
    <property type="entry name" value="MLKL_NTD"/>
    <property type="match status" value="1"/>
</dbReference>
<dbReference type="SMART" id="SM00220">
    <property type="entry name" value="S_TKc"/>
    <property type="match status" value="1"/>
</dbReference>
<evidence type="ECO:0000256" key="3">
    <source>
        <dbReference type="ARBA" id="ARBA00022448"/>
    </source>
</evidence>
<evidence type="ECO:0000259" key="9">
    <source>
        <dbReference type="PROSITE" id="PS50011"/>
    </source>
</evidence>
<evidence type="ECO:0000256" key="8">
    <source>
        <dbReference type="SAM" id="Phobius"/>
    </source>
</evidence>
<feature type="transmembrane region" description="Helical" evidence="8">
    <location>
        <begin position="229"/>
        <end position="249"/>
    </location>
</feature>
<dbReference type="Gene3D" id="1.20.1250.20">
    <property type="entry name" value="MFS general substrate transporter like domains"/>
    <property type="match status" value="1"/>
</dbReference>
<accession>A0A3F2RJR7</accession>
<sequence length="1021" mass="115355">MAFQAPTPTETSAKASELLEKSKSPSNYFDLKTPEDYDEDIESGALRAGGAPSIWSMRNIGVLVSFCCVTVVYGMSLSILYAVMNNYLYMSGLLVATAKALVQIPRVLRVFLSALSDIYPIFGYRRRPYMVIGWSVAFVACFIMAVIPLGDPYYEDASLEDIDLADMTPEQLALVHTDAPHQGTKFIFLFMLANLDAVIAYGPTYGIFIELSQREPEHIRGRLQTNVFMVRNALAIVTAFLTGLCLNSTEYGGTFSWSIGFNGIMWICTAVCLITIPFCWFCVAEEKVEQTKSIGTFYKEIYEVIQQQPFYRLFIFRYFTKILGSVSVTASSNIQSIYAQVTPLNDGLAACLSQVLVVAGISSIKKWGLQWNWQYLAIFFQLFAVFVDAFPTYFTIWNVFRSQWFWLGVPLLEDFVGEFVDYTTTITMVEIADPGREATSMGFLGSITAAAKPFGTVITKSVDSYFDIGQTALKRDDHAVHMDLSYAYIIAYLFNIVAVVFAFLLPRQKHEAQAMKQNGGKSKLIGTVSVVIFLFSVAWAIMTHLLSLWDSTSCLRIAGDEEAVHQNRVLFMYGNTIANFIKFLQKQSKKSFLKRLASNRKVVAAIQDFNEDIDDLYKLLNLVHIQEMSKWKQEWEENRRKQEQMLVTIALDQQRVQRDIQNKDGDLVEGLAMLKFEIQHKSKENSIATLALMKKTFKKVVSTSKAKVPPTPEWFIASDDVDFDAKNQFDCGSYGSVHRGTWGRGAKVVIKCLLMDDEQAKDSFFKEVEVWRRLNNPHVVELFGACHVATPAFFVCEDAIHGNLADYFETDKSEIWRLFYEAAVGLDYLHEQKVVHGDLKCNNILVGADDKAKICDFGFSYIRSQSVGLSTKAQTDTIRWKAPECLMPMSEENPDAEHNPRFASDVFSFGMCIIEAFSNEPPYGFTDDEAILEAKLEMASYDRPEGFEDDEWALVERLCDPDWEQRIQLSAAINELKRFADREAERNNEDNTDRVCLGCEAKVAIEFAFCGNCGHRVAPPA</sequence>
<dbReference type="EMBL" id="MBDO02000255">
    <property type="protein sequence ID" value="RLN58611.1"/>
    <property type="molecule type" value="Genomic_DNA"/>
</dbReference>
<protein>
    <recommendedName>
        <fullName evidence="9">Protein kinase domain-containing protein</fullName>
    </recommendedName>
</protein>
<feature type="transmembrane region" description="Helical" evidence="8">
    <location>
        <begin position="129"/>
        <end position="149"/>
    </location>
</feature>
<feature type="transmembrane region" description="Helical" evidence="8">
    <location>
        <begin position="376"/>
        <end position="400"/>
    </location>
</feature>
<dbReference type="Gene3D" id="1.10.510.10">
    <property type="entry name" value="Transferase(Phosphotransferase) domain 1"/>
    <property type="match status" value="1"/>
</dbReference>
<dbReference type="Pfam" id="PF07714">
    <property type="entry name" value="PK_Tyr_Ser-Thr"/>
    <property type="match status" value="1"/>
</dbReference>
<dbReference type="InterPro" id="IPR008271">
    <property type="entry name" value="Ser/Thr_kinase_AS"/>
</dbReference>
<feature type="region of interest" description="Disordered" evidence="7">
    <location>
        <begin position="1"/>
        <end position="21"/>
    </location>
</feature>
<evidence type="ECO:0000256" key="2">
    <source>
        <dbReference type="ARBA" id="ARBA00007015"/>
    </source>
</evidence>
<dbReference type="InterPro" id="IPR059179">
    <property type="entry name" value="MLKL-like_MCAfunc"/>
</dbReference>
<feature type="transmembrane region" description="Helical" evidence="8">
    <location>
        <begin position="186"/>
        <end position="208"/>
    </location>
</feature>
<evidence type="ECO:0000256" key="7">
    <source>
        <dbReference type="SAM" id="MobiDB-lite"/>
    </source>
</evidence>
<feature type="transmembrane region" description="Helical" evidence="8">
    <location>
        <begin position="255"/>
        <end position="283"/>
    </location>
</feature>
<dbReference type="OrthoDB" id="754047at2759"/>
<dbReference type="Proteomes" id="UP000277300">
    <property type="component" value="Unassembled WGS sequence"/>
</dbReference>
<evidence type="ECO:0000313" key="11">
    <source>
        <dbReference type="Proteomes" id="UP000277300"/>
    </source>
</evidence>
<reference evidence="10 11" key="1">
    <citation type="submission" date="2018-07" db="EMBL/GenBank/DDBJ databases">
        <title>Genome sequencing of oomycete isolates from Chile give support for New Zealand origin for Phytophthora kernoviae and make available the first Nothophytophthora sp. genome.</title>
        <authorList>
            <person name="Studholme D.J."/>
            <person name="Sanfuentes E."/>
            <person name="Panda P."/>
            <person name="Hill R."/>
            <person name="Sambles C."/>
            <person name="Grant M."/>
            <person name="Williams N.M."/>
            <person name="Mcdougal R.L."/>
        </authorList>
    </citation>
    <scope>NUCLEOTIDE SEQUENCE [LARGE SCALE GENOMIC DNA]</scope>
    <source>
        <strain evidence="10">Chile6</strain>
    </source>
</reference>
<keyword evidence="6 8" id="KW-0472">Membrane</keyword>
<feature type="transmembrane region" description="Helical" evidence="8">
    <location>
        <begin position="525"/>
        <end position="549"/>
    </location>
</feature>
<dbReference type="GO" id="GO:0005524">
    <property type="term" value="F:ATP binding"/>
    <property type="evidence" value="ECO:0007669"/>
    <property type="project" value="InterPro"/>
</dbReference>
<dbReference type="PROSITE" id="PS00108">
    <property type="entry name" value="PROTEIN_KINASE_ST"/>
    <property type="match status" value="1"/>
</dbReference>